<evidence type="ECO:0000313" key="2">
    <source>
        <dbReference type="EMBL" id="MBB4193461.1"/>
    </source>
</evidence>
<sequence length="54" mass="5773">MIDRQLPQGGGNEGLCGRRLRGDPQVARDGILQRGNIGSGFLDDGEEAVGMFDQ</sequence>
<name>A0A7W6MIQ2_9HYPH</name>
<evidence type="ECO:0000313" key="3">
    <source>
        <dbReference type="Proteomes" id="UP000524492"/>
    </source>
</evidence>
<gene>
    <name evidence="2" type="ORF">GGD53_003627</name>
</gene>
<accession>A0A7W6MIQ2</accession>
<feature type="region of interest" description="Disordered" evidence="1">
    <location>
        <begin position="1"/>
        <end position="21"/>
    </location>
</feature>
<reference evidence="2 3" key="1">
    <citation type="submission" date="2020-08" db="EMBL/GenBank/DDBJ databases">
        <title>Genomic Encyclopedia of Type Strains, Phase IV (KMG-V): Genome sequencing to study the core and pangenomes of soil and plant-associated prokaryotes.</title>
        <authorList>
            <person name="Whitman W."/>
        </authorList>
    </citation>
    <scope>NUCLEOTIDE SEQUENCE [LARGE SCALE GENOMIC DNA]</scope>
    <source>
        <strain evidence="2 3">SEMIA 4074</strain>
    </source>
</reference>
<keyword evidence="3" id="KW-1185">Reference proteome</keyword>
<comment type="caution">
    <text evidence="2">The sequence shown here is derived from an EMBL/GenBank/DDBJ whole genome shotgun (WGS) entry which is preliminary data.</text>
</comment>
<dbReference type="Proteomes" id="UP000524492">
    <property type="component" value="Unassembled WGS sequence"/>
</dbReference>
<dbReference type="AlphaFoldDB" id="A0A7W6MIQ2"/>
<evidence type="ECO:0000256" key="1">
    <source>
        <dbReference type="SAM" id="MobiDB-lite"/>
    </source>
</evidence>
<protein>
    <submittedName>
        <fullName evidence="2">Uncharacterized protein</fullName>
    </submittedName>
</protein>
<proteinExistence type="predicted"/>
<organism evidence="2 3">
    <name type="scientific">Rhizobium aethiopicum</name>
    <dbReference type="NCBI Taxonomy" id="1138170"/>
    <lineage>
        <taxon>Bacteria</taxon>
        <taxon>Pseudomonadati</taxon>
        <taxon>Pseudomonadota</taxon>
        <taxon>Alphaproteobacteria</taxon>
        <taxon>Hyphomicrobiales</taxon>
        <taxon>Rhizobiaceae</taxon>
        <taxon>Rhizobium/Agrobacterium group</taxon>
        <taxon>Rhizobium</taxon>
    </lineage>
</organism>
<dbReference type="EMBL" id="JACIFV010000012">
    <property type="protein sequence ID" value="MBB4193461.1"/>
    <property type="molecule type" value="Genomic_DNA"/>
</dbReference>